<organism evidence="2 3">
    <name type="scientific">Pseudomonas asiatica</name>
    <dbReference type="NCBI Taxonomy" id="2219225"/>
    <lineage>
        <taxon>Bacteria</taxon>
        <taxon>Pseudomonadati</taxon>
        <taxon>Pseudomonadota</taxon>
        <taxon>Gammaproteobacteria</taxon>
        <taxon>Pseudomonadales</taxon>
        <taxon>Pseudomonadaceae</taxon>
        <taxon>Pseudomonas</taxon>
    </lineage>
</organism>
<protein>
    <submittedName>
        <fullName evidence="2">RHS repeat-associated core domain-containing protein</fullName>
    </submittedName>
</protein>
<dbReference type="NCBIfam" id="TIGR03696">
    <property type="entry name" value="Rhs_assc_core"/>
    <property type="match status" value="1"/>
</dbReference>
<dbReference type="InterPro" id="IPR022385">
    <property type="entry name" value="Rhs_assc_core"/>
</dbReference>
<gene>
    <name evidence="2" type="ORF">SOW75_13120</name>
</gene>
<dbReference type="RefSeq" id="WP_322492002.1">
    <property type="nucleotide sequence ID" value="NZ_JAXUBM010000013.1"/>
</dbReference>
<dbReference type="EMBL" id="JAXUBM010000013">
    <property type="protein sequence ID" value="MDZ5739132.1"/>
    <property type="molecule type" value="Genomic_DNA"/>
</dbReference>
<dbReference type="Proteomes" id="UP001292116">
    <property type="component" value="Unassembled WGS sequence"/>
</dbReference>
<dbReference type="Gene3D" id="2.180.10.10">
    <property type="entry name" value="RHS repeat-associated core"/>
    <property type="match status" value="1"/>
</dbReference>
<dbReference type="SUPFAM" id="SSF56399">
    <property type="entry name" value="ADP-ribosylation"/>
    <property type="match status" value="1"/>
</dbReference>
<keyword evidence="3" id="KW-1185">Reference proteome</keyword>
<evidence type="ECO:0000256" key="1">
    <source>
        <dbReference type="SAM" id="MobiDB-lite"/>
    </source>
</evidence>
<name>A0ABU5KZ15_9PSED</name>
<sequence length="273" mass="30420">MSSDTGTVYGEVANEINELSYTPYGFGAYNDMEGRKAFNGEKLDFVTSGYLLGNGHRQFAPRLMRFLSPDNLSPFNKGGINSYVYCASDPVNGLDPSGRVNITKLFMPRLRTGTTGFMKEKSLPTGLLKKLLKKRSADERRSIYVYEAQDDGYKHYRLARGEAPELLPRTATHENFAGREIYVKGGLIIDLKGDSMKDYNFSATDRVAGNYGFVRVRSKPIAITTFEPNEAGAAALEKEMQSWFTAEEWNGSGAPGFNSNQDGLNAEIRQIRR</sequence>
<feature type="region of interest" description="Disordered" evidence="1">
    <location>
        <begin position="251"/>
        <end position="273"/>
    </location>
</feature>
<evidence type="ECO:0000313" key="2">
    <source>
        <dbReference type="EMBL" id="MDZ5739132.1"/>
    </source>
</evidence>
<proteinExistence type="predicted"/>
<evidence type="ECO:0000313" key="3">
    <source>
        <dbReference type="Proteomes" id="UP001292116"/>
    </source>
</evidence>
<reference evidence="2 3" key="1">
    <citation type="submission" date="2023-11" db="EMBL/GenBank/DDBJ databases">
        <title>Draft genomes analysis of Pseudomonas asiatica isolated from milk, feces and farm soil of cows suffering from clinical mastitis.</title>
        <authorList>
            <person name="Rahman T."/>
            <person name="Das Z.C."/>
            <person name="Hoque M.N."/>
        </authorList>
    </citation>
    <scope>NUCLEOTIDE SEQUENCE [LARGE SCALE GENOMIC DNA]</scope>
    <source>
        <strain evidence="2 3">2F2</strain>
    </source>
</reference>
<comment type="caution">
    <text evidence="2">The sequence shown here is derived from an EMBL/GenBank/DDBJ whole genome shotgun (WGS) entry which is preliminary data.</text>
</comment>
<accession>A0ABU5KZ15</accession>